<keyword evidence="2" id="KW-1185">Reference proteome</keyword>
<protein>
    <submittedName>
        <fullName evidence="1">AcrB/AcrD/AcrF family protein</fullName>
    </submittedName>
</protein>
<comment type="caution">
    <text evidence="1">The sequence shown here is derived from an EMBL/GenBank/DDBJ whole genome shotgun (WGS) entry which is preliminary data.</text>
</comment>
<dbReference type="InterPro" id="IPR023346">
    <property type="entry name" value="Lysozyme-like_dom_sf"/>
</dbReference>
<organism evidence="1 2">
    <name type="scientific">Novosphingobium clariflavum</name>
    <dbReference type="NCBI Taxonomy" id="2029884"/>
    <lineage>
        <taxon>Bacteria</taxon>
        <taxon>Pseudomonadati</taxon>
        <taxon>Pseudomonadota</taxon>
        <taxon>Alphaproteobacteria</taxon>
        <taxon>Sphingomonadales</taxon>
        <taxon>Sphingomonadaceae</taxon>
        <taxon>Novosphingobium</taxon>
    </lineage>
</organism>
<dbReference type="EMBL" id="JBHLTM010000002">
    <property type="protein sequence ID" value="MFC0683051.1"/>
    <property type="molecule type" value="Genomic_DNA"/>
</dbReference>
<name>A0ABV6S1E3_9SPHN</name>
<reference evidence="1 2" key="1">
    <citation type="submission" date="2024-09" db="EMBL/GenBank/DDBJ databases">
        <authorList>
            <person name="Sun Q."/>
            <person name="Mori K."/>
        </authorList>
    </citation>
    <scope>NUCLEOTIDE SEQUENCE [LARGE SCALE GENOMIC DNA]</scope>
    <source>
        <strain evidence="1 2">CICC 11035S</strain>
    </source>
</reference>
<dbReference type="SUPFAM" id="SSF53955">
    <property type="entry name" value="Lysozyme-like"/>
    <property type="match status" value="1"/>
</dbReference>
<evidence type="ECO:0000313" key="1">
    <source>
        <dbReference type="EMBL" id="MFC0683051.1"/>
    </source>
</evidence>
<accession>A0ABV6S1E3</accession>
<dbReference type="Proteomes" id="UP001589858">
    <property type="component" value="Unassembled WGS sequence"/>
</dbReference>
<gene>
    <name evidence="1" type="ORF">ACFFF8_00420</name>
</gene>
<dbReference type="RefSeq" id="WP_267222919.1">
    <property type="nucleotide sequence ID" value="NZ_JAPCWC010000018.1"/>
</dbReference>
<sequence length="706" mass="76842">MPRVPQYEPGQVAPVRTTGERFQAPSGPGAAGILAEGLSGLARMADTQDRINAENDETQSRLALAQARNQYSAAVDQYKGLKMGAARSGQADFDKGLDAIRESVLGSATSPRMRRMMEQGLIDIDGTARRMGASHAFEESRAETSTSFKVEQDSIIDAAVSSDNPAFRDTSGLQLRDSVRRQLAFDGFDEKTMPQAYAVAEKAAMSRMHDGVLNRKFAAKDPNTDQIFAYLDAYKDEMTSELVTQTLARLQGPLQERMADADADLAMSRFKPTEGAAPVSANAGPWQKVAIDVANRFGISPKDVATVMSYETGGTFSPTIMGGTGGNYMGLIQFGPAERKKYGIDKGSTPEKWTQAVGDYLEDRGFKRGMGVLDLYSTINAGTPGRYGASDGNGTVSSHVSKMMEQHSAQASRWLGGAGVYSAAPRQWDKAEASERTRILGEEQGWSPERIKRAQRTVLQRISGDEGLLSDQRRAADESATGVLASAGDNFRTSMIPRDTWNALSPDQQIQFTDIEKRLTKAEAPAANGETVVALHRMAAGGPQDQAAFAGLNLAKYRAYMTPSEFDEIATAQVKAQQDLRNPKAQDTRTQIDGAISRAKKWEGVDVDKDATEGFRVRRYMEQRAADEGAGRTLNDADYARFFRDATRAINVVNGIGFDAGKQRSSQLLSPNYRALIVRGFRRAYGRDPSEEEVVKAWETMGSPAS</sequence>
<evidence type="ECO:0000313" key="2">
    <source>
        <dbReference type="Proteomes" id="UP001589858"/>
    </source>
</evidence>
<proteinExistence type="predicted"/>